<dbReference type="InParanoid" id="A0A665VA90"/>
<dbReference type="Proteomes" id="UP000472264">
    <property type="component" value="Chromosome 4"/>
</dbReference>
<feature type="region of interest" description="Disordered" evidence="1">
    <location>
        <begin position="499"/>
        <end position="525"/>
    </location>
</feature>
<feature type="region of interest" description="Disordered" evidence="1">
    <location>
        <begin position="129"/>
        <end position="149"/>
    </location>
</feature>
<evidence type="ECO:0000256" key="1">
    <source>
        <dbReference type="SAM" id="MobiDB-lite"/>
    </source>
</evidence>
<evidence type="ECO:0000313" key="2">
    <source>
        <dbReference type="Ensembl" id="ENSENLP00000028651.1"/>
    </source>
</evidence>
<keyword evidence="3" id="KW-1185">Reference proteome</keyword>
<accession>A0A665VA90</accession>
<reference evidence="2" key="2">
    <citation type="submission" date="2025-08" db="UniProtKB">
        <authorList>
            <consortium name="Ensembl"/>
        </authorList>
    </citation>
    <scope>IDENTIFICATION</scope>
</reference>
<evidence type="ECO:0000313" key="3">
    <source>
        <dbReference type="Proteomes" id="UP000472264"/>
    </source>
</evidence>
<reference evidence="2" key="1">
    <citation type="submission" date="2021-04" db="EMBL/GenBank/DDBJ databases">
        <authorList>
            <consortium name="Wellcome Sanger Institute Data Sharing"/>
        </authorList>
    </citation>
    <scope>NUCLEOTIDE SEQUENCE [LARGE SCALE GENOMIC DNA]</scope>
</reference>
<organism evidence="2 3">
    <name type="scientific">Echeneis naucrates</name>
    <name type="common">Live sharksucker</name>
    <dbReference type="NCBI Taxonomy" id="173247"/>
    <lineage>
        <taxon>Eukaryota</taxon>
        <taxon>Metazoa</taxon>
        <taxon>Chordata</taxon>
        <taxon>Craniata</taxon>
        <taxon>Vertebrata</taxon>
        <taxon>Euteleostomi</taxon>
        <taxon>Actinopterygii</taxon>
        <taxon>Neopterygii</taxon>
        <taxon>Teleostei</taxon>
        <taxon>Neoteleostei</taxon>
        <taxon>Acanthomorphata</taxon>
        <taxon>Carangaria</taxon>
        <taxon>Carangiformes</taxon>
        <taxon>Echeneidae</taxon>
        <taxon>Echeneis</taxon>
    </lineage>
</organism>
<feature type="compositionally biased region" description="Polar residues" evidence="1">
    <location>
        <begin position="129"/>
        <end position="138"/>
    </location>
</feature>
<feature type="region of interest" description="Disordered" evidence="1">
    <location>
        <begin position="424"/>
        <end position="472"/>
    </location>
</feature>
<dbReference type="AlphaFoldDB" id="A0A665VA90"/>
<feature type="compositionally biased region" description="Polar residues" evidence="1">
    <location>
        <begin position="512"/>
        <end position="525"/>
    </location>
</feature>
<dbReference type="Ensembl" id="ENSENLT00000029514.1">
    <property type="protein sequence ID" value="ENSENLP00000028651.1"/>
    <property type="gene ID" value="ENSENLG00000012798.1"/>
</dbReference>
<reference evidence="2" key="3">
    <citation type="submission" date="2025-09" db="UniProtKB">
        <authorList>
            <consortium name="Ensembl"/>
        </authorList>
    </citation>
    <scope>IDENTIFICATION</scope>
</reference>
<protein>
    <submittedName>
        <fullName evidence="2">Uncharacterized protein</fullName>
    </submittedName>
</protein>
<proteinExistence type="predicted"/>
<name>A0A665VA90_ECHNA</name>
<sequence>MLCNHQLDFTQQDGRTDESFLFWFQFDSCLFLCLTEKARSNTTHLTVSSLDDSQRSSLENDLQPEDQDEQLEITLRSHGSSFVELYPCMVSRIETAWHRQNVSEAADSVLRRYRKWRKQSNRVNLNNTFVVTHGPTDSNSKKTTRKAPLKEASNNMKKMSFMSTESIPCSSLQMETNVEDWKAQQSPPEFESGSLRRQQHQPILVMDFSGPSDTPTQKEISLNETFTVSDPSQLGKLNYSCAASPSRHPTAKASLDLPLSSKRFSLSAHSEQAAECPMDVSEMSVVKESPFTYASPVRKSPLKGRMMMSLSASPQSFSRSPKKYALENFSREPTSKMLCPQDSHLSPQLRRHLSFDSSLPFIQDSSPKKLDEDFIKLYHKFVCQNKSPLFNSPPCRFCARSSDAVRVQSSSALAALALSPQRSVLRKRHRQGGCGGNPLSKRSRDECYTSSPGSKRHRNEMLRFSASPSELSNDDLTYSSTKYSMFSKFSMQQRSAIVHQEVWKRQGPPASATDNSAPGKPSNTA</sequence>
<feature type="compositionally biased region" description="Polar residues" evidence="1">
    <location>
        <begin position="45"/>
        <end position="60"/>
    </location>
</feature>
<feature type="region of interest" description="Disordered" evidence="1">
    <location>
        <begin position="45"/>
        <end position="67"/>
    </location>
</feature>
<dbReference type="OMA" id="RWRQQSN"/>